<dbReference type="EMBL" id="REGC01000008">
    <property type="protein sequence ID" value="RMB59395.1"/>
    <property type="molecule type" value="Genomic_DNA"/>
</dbReference>
<dbReference type="NCBIfam" id="TIGR01683">
    <property type="entry name" value="thiS"/>
    <property type="match status" value="1"/>
</dbReference>
<protein>
    <submittedName>
        <fullName evidence="1">Sulfur carrier protein ThiS</fullName>
    </submittedName>
</protein>
<dbReference type="CDD" id="cd00565">
    <property type="entry name" value="Ubl_ThiS"/>
    <property type="match status" value="1"/>
</dbReference>
<sequence>MEYTLNGEPRSSDGPIAVSAVVEAETGHASPKGVAVAINGDVVPASNWSYKVTDGDELDILVAVQGG</sequence>
<dbReference type="InterPro" id="IPR003749">
    <property type="entry name" value="ThiS/MoaD-like"/>
</dbReference>
<dbReference type="SUPFAM" id="SSF54285">
    <property type="entry name" value="MoaD/ThiS"/>
    <property type="match status" value="1"/>
</dbReference>
<reference evidence="1 2" key="1">
    <citation type="submission" date="2018-10" db="EMBL/GenBank/DDBJ databases">
        <title>Corynebacterium macginleyi genome sequencing and assembly of the type strain and two clinical samples.</title>
        <authorList>
            <person name="Bernier A.-M."/>
            <person name="Bernard K."/>
        </authorList>
    </citation>
    <scope>NUCLEOTIDE SEQUENCE [LARGE SCALE GENOMIC DNA]</scope>
    <source>
        <strain evidence="1 2">NML 120205</strain>
    </source>
</reference>
<comment type="caution">
    <text evidence="1">The sequence shown here is derived from an EMBL/GenBank/DDBJ whole genome shotgun (WGS) entry which is preliminary data.</text>
</comment>
<gene>
    <name evidence="1" type="primary">thiS</name>
    <name evidence="1" type="ORF">D9543_07440</name>
</gene>
<dbReference type="InterPro" id="IPR010035">
    <property type="entry name" value="Thi_S"/>
</dbReference>
<dbReference type="Gene3D" id="3.10.20.30">
    <property type="match status" value="1"/>
</dbReference>
<dbReference type="RefSeq" id="WP_121927914.1">
    <property type="nucleotide sequence ID" value="NZ_CP068292.1"/>
</dbReference>
<evidence type="ECO:0000313" key="2">
    <source>
        <dbReference type="Proteomes" id="UP000270649"/>
    </source>
</evidence>
<dbReference type="Pfam" id="PF02597">
    <property type="entry name" value="ThiS"/>
    <property type="match status" value="1"/>
</dbReference>
<name>A0A3M0G3M7_9CORY</name>
<organism evidence="1 2">
    <name type="scientific">Corynebacterium macginleyi</name>
    <dbReference type="NCBI Taxonomy" id="38290"/>
    <lineage>
        <taxon>Bacteria</taxon>
        <taxon>Bacillati</taxon>
        <taxon>Actinomycetota</taxon>
        <taxon>Actinomycetes</taxon>
        <taxon>Mycobacteriales</taxon>
        <taxon>Corynebacteriaceae</taxon>
        <taxon>Corynebacterium</taxon>
    </lineage>
</organism>
<dbReference type="InterPro" id="IPR016155">
    <property type="entry name" value="Mopterin_synth/thiamin_S_b"/>
</dbReference>
<dbReference type="Proteomes" id="UP000270649">
    <property type="component" value="Unassembled WGS sequence"/>
</dbReference>
<evidence type="ECO:0000313" key="1">
    <source>
        <dbReference type="EMBL" id="RMB59395.1"/>
    </source>
</evidence>
<dbReference type="AlphaFoldDB" id="A0A3M0G3M7"/>
<accession>A0A3M0G3M7</accession>
<proteinExistence type="predicted"/>
<dbReference type="InterPro" id="IPR012675">
    <property type="entry name" value="Beta-grasp_dom_sf"/>
</dbReference>